<name>A0A6C0JN74_9ZZZZ</name>
<organism evidence="2">
    <name type="scientific">viral metagenome</name>
    <dbReference type="NCBI Taxonomy" id="1070528"/>
    <lineage>
        <taxon>unclassified sequences</taxon>
        <taxon>metagenomes</taxon>
        <taxon>organismal metagenomes</taxon>
    </lineage>
</organism>
<dbReference type="AlphaFoldDB" id="A0A6C0JN74"/>
<protein>
    <submittedName>
        <fullName evidence="2">Uncharacterized protein</fullName>
    </submittedName>
</protein>
<proteinExistence type="predicted"/>
<feature type="compositionally biased region" description="Basic and acidic residues" evidence="1">
    <location>
        <begin position="82"/>
        <end position="106"/>
    </location>
</feature>
<reference evidence="2" key="1">
    <citation type="journal article" date="2020" name="Nature">
        <title>Giant virus diversity and host interactions through global metagenomics.</title>
        <authorList>
            <person name="Schulz F."/>
            <person name="Roux S."/>
            <person name="Paez-Espino D."/>
            <person name="Jungbluth S."/>
            <person name="Walsh D.A."/>
            <person name="Denef V.J."/>
            <person name="McMahon K.D."/>
            <person name="Konstantinidis K.T."/>
            <person name="Eloe-Fadrosh E.A."/>
            <person name="Kyrpides N.C."/>
            <person name="Woyke T."/>
        </authorList>
    </citation>
    <scope>NUCLEOTIDE SEQUENCE</scope>
    <source>
        <strain evidence="2">GVMAG-S-1038524-41</strain>
    </source>
</reference>
<sequence length="217" mass="24862">MKLGIKIHKLSEMSFTDLKIEEYTDRSVVVQGDTRKYKEDLKKLGGKYNGRLKNGPGWIFSKSSEDDLRTFIKEGKRLVTAEEAKAGEEQSKQRAKEWESQKESHEKKHQSSRNRSPSVEPTFGSHVAPTLTEYAAMMSLVKQMSVEVKKINHAISLILTDEQKEELKVLIEEPKKKSVVKKVVKRKKKALSDSEDSATESESESEDEPVPRRRLMR</sequence>
<feature type="region of interest" description="Disordered" evidence="1">
    <location>
        <begin position="82"/>
        <end position="125"/>
    </location>
</feature>
<accession>A0A6C0JN74</accession>
<feature type="compositionally biased region" description="Acidic residues" evidence="1">
    <location>
        <begin position="193"/>
        <end position="208"/>
    </location>
</feature>
<evidence type="ECO:0000313" key="2">
    <source>
        <dbReference type="EMBL" id="QHU06813.1"/>
    </source>
</evidence>
<evidence type="ECO:0000256" key="1">
    <source>
        <dbReference type="SAM" id="MobiDB-lite"/>
    </source>
</evidence>
<dbReference type="EMBL" id="MN740667">
    <property type="protein sequence ID" value="QHU06813.1"/>
    <property type="molecule type" value="Genomic_DNA"/>
</dbReference>
<feature type="region of interest" description="Disordered" evidence="1">
    <location>
        <begin position="181"/>
        <end position="217"/>
    </location>
</feature>
<dbReference type="GO" id="GO:0042597">
    <property type="term" value="C:periplasmic space"/>
    <property type="evidence" value="ECO:0007669"/>
    <property type="project" value="InterPro"/>
</dbReference>